<gene>
    <name evidence="2" type="ORF">H6A60_09770</name>
</gene>
<reference evidence="2 3" key="1">
    <citation type="journal article" date="2021" name="Sci. Rep.">
        <title>The distribution of antibiotic resistance genes in chicken gut microbiota commensals.</title>
        <authorList>
            <person name="Juricova H."/>
            <person name="Matiasovicova J."/>
            <person name="Kubasova T."/>
            <person name="Cejkova D."/>
            <person name="Rychlik I."/>
        </authorList>
    </citation>
    <scope>NUCLEOTIDE SEQUENCE [LARGE SCALE GENOMIC DNA]</scope>
    <source>
        <strain evidence="2 3">An829</strain>
    </source>
</reference>
<dbReference type="PANTHER" id="PTHR46310:SF7">
    <property type="entry name" value="AMIDASE 1"/>
    <property type="match status" value="1"/>
</dbReference>
<dbReference type="InterPro" id="IPR020556">
    <property type="entry name" value="Amidase_CS"/>
</dbReference>
<evidence type="ECO:0000259" key="1">
    <source>
        <dbReference type="Pfam" id="PF01425"/>
    </source>
</evidence>
<dbReference type="RefSeq" id="WP_205104075.1">
    <property type="nucleotide sequence ID" value="NZ_JACJJC010000018.1"/>
</dbReference>
<evidence type="ECO:0000313" key="3">
    <source>
        <dbReference type="Proteomes" id="UP000715095"/>
    </source>
</evidence>
<dbReference type="EMBL" id="JACJJC010000018">
    <property type="protein sequence ID" value="MBM6704770.1"/>
    <property type="molecule type" value="Genomic_DNA"/>
</dbReference>
<dbReference type="PROSITE" id="PS00571">
    <property type="entry name" value="AMIDASES"/>
    <property type="match status" value="1"/>
</dbReference>
<dbReference type="InterPro" id="IPR023631">
    <property type="entry name" value="Amidase_dom"/>
</dbReference>
<dbReference type="Gene3D" id="3.90.1300.10">
    <property type="entry name" value="Amidase signature (AS) domain"/>
    <property type="match status" value="1"/>
</dbReference>
<name>A0ABS2DVK5_9BURK</name>
<dbReference type="SUPFAM" id="SSF75304">
    <property type="entry name" value="Amidase signature (AS) enzymes"/>
    <property type="match status" value="1"/>
</dbReference>
<comment type="caution">
    <text evidence="2">The sequence shown here is derived from an EMBL/GenBank/DDBJ whole genome shotgun (WGS) entry which is preliminary data.</text>
</comment>
<protein>
    <submittedName>
        <fullName evidence="2">Amidase</fullName>
    </submittedName>
</protein>
<feature type="domain" description="Amidase" evidence="1">
    <location>
        <begin position="11"/>
        <end position="187"/>
    </location>
</feature>
<accession>A0ABS2DVK5</accession>
<dbReference type="PANTHER" id="PTHR46310">
    <property type="entry name" value="AMIDASE 1"/>
    <property type="match status" value="1"/>
</dbReference>
<dbReference type="InterPro" id="IPR036928">
    <property type="entry name" value="AS_sf"/>
</dbReference>
<organism evidence="2 3">
    <name type="scientific">Sutterella massiliensis</name>
    <dbReference type="NCBI Taxonomy" id="1816689"/>
    <lineage>
        <taxon>Bacteria</taxon>
        <taxon>Pseudomonadati</taxon>
        <taxon>Pseudomonadota</taxon>
        <taxon>Betaproteobacteria</taxon>
        <taxon>Burkholderiales</taxon>
        <taxon>Sutterellaceae</taxon>
        <taxon>Sutterella</taxon>
    </lineage>
</organism>
<sequence length="371" mass="38564">MCLPYPQRKVENAALGPLTGLTFTAKDMFDVKGYPTSAGSPTLLAMSGEKPESAAAVEMLLAAGARFDGKTVTDELAFSLIGSNAHFGTLVNGAAPDRLSGGSSSGAASAVSCGLCDIGLATDSGGSVRGPASQSGLFGIRPTYGRISLKGCAPLCPRFDTAGFMTKTLDAFRRTANVFFKTEEERAMPSDAGTGPKPQALLVPEEDILEAFGPEAREALNDAFNVAADLFGESAAVRASPYSLKETLAAYQRLQGKGILATWGAFIETQRPCFGLGVKERFAFAHSMADVDLAHEETMIEAVRDHIERLLCGGAILMLPTLAGVPWLTLPVGTIEGAPIGLSLVGAAGTDRRLVELGAKLYGAVADRAAG</sequence>
<evidence type="ECO:0000313" key="2">
    <source>
        <dbReference type="EMBL" id="MBM6704770.1"/>
    </source>
</evidence>
<dbReference type="Pfam" id="PF01425">
    <property type="entry name" value="Amidase"/>
    <property type="match status" value="1"/>
</dbReference>
<keyword evidence="3" id="KW-1185">Reference proteome</keyword>
<proteinExistence type="predicted"/>
<dbReference type="Proteomes" id="UP000715095">
    <property type="component" value="Unassembled WGS sequence"/>
</dbReference>